<dbReference type="Proteomes" id="UP000830116">
    <property type="component" value="Chromosome"/>
</dbReference>
<keyword evidence="2" id="KW-1185">Reference proteome</keyword>
<organism evidence="1 2">
    <name type="scientific">Bdellovibrio reynosensis</name>
    <dbReference type="NCBI Taxonomy" id="2835041"/>
    <lineage>
        <taxon>Bacteria</taxon>
        <taxon>Pseudomonadati</taxon>
        <taxon>Bdellovibrionota</taxon>
        <taxon>Bdellovibrionia</taxon>
        <taxon>Bdellovibrionales</taxon>
        <taxon>Pseudobdellovibrionaceae</taxon>
        <taxon>Bdellovibrio</taxon>
    </lineage>
</organism>
<proteinExistence type="predicted"/>
<reference evidence="1" key="1">
    <citation type="submission" date="2022-03" db="EMBL/GenBank/DDBJ databases">
        <title>Genome Identification and Characterization of new species Bdellovibrio reynosense LBG001 sp. nov. from a Mexico soil sample.</title>
        <authorList>
            <person name="Camilli A."/>
            <person name="Ajao Y."/>
            <person name="Guo X."/>
        </authorList>
    </citation>
    <scope>NUCLEOTIDE SEQUENCE</scope>
    <source>
        <strain evidence="1">LBG001</strain>
    </source>
</reference>
<dbReference type="EMBL" id="CP093442">
    <property type="protein sequence ID" value="UOF02543.1"/>
    <property type="molecule type" value="Genomic_DNA"/>
</dbReference>
<protein>
    <submittedName>
        <fullName evidence="1">Uncharacterized protein</fullName>
    </submittedName>
</protein>
<name>A0ABY4CC39_9BACT</name>
<evidence type="ECO:0000313" key="1">
    <source>
        <dbReference type="EMBL" id="UOF02543.1"/>
    </source>
</evidence>
<gene>
    <name evidence="1" type="ORF">MNR06_06205</name>
</gene>
<dbReference type="RefSeq" id="WP_243540164.1">
    <property type="nucleotide sequence ID" value="NZ_CP093442.1"/>
</dbReference>
<evidence type="ECO:0000313" key="2">
    <source>
        <dbReference type="Proteomes" id="UP000830116"/>
    </source>
</evidence>
<accession>A0ABY4CC39</accession>
<sequence>MSAKPSFRDNVDENIKEEFMTVTLSISEMLKAEGKTVRPFLSGIPYFSQLPAEKKLNVLQQVRFYQELCQSHISEGYKINDNLSFTWRAFRKLGLTPSSDLFNYVEKEDIVEIYSKDQIQLFRNFNFFDCCSYTLEELHTLEWWTLFERDAQYNQMILDEALKAISGDVHETFEPNVPWHPLREARSAEKLTMHMGIRRMAPVYKNKRVEGLVVLERATVLNKE</sequence>